<dbReference type="InterPro" id="IPR025857">
    <property type="entry name" value="MacB_PCD"/>
</dbReference>
<feature type="transmembrane region" description="Helical" evidence="1">
    <location>
        <begin position="20"/>
        <end position="43"/>
    </location>
</feature>
<keyword evidence="1" id="KW-0812">Transmembrane</keyword>
<evidence type="ECO:0000313" key="3">
    <source>
        <dbReference type="EMBL" id="MBA2114185.1"/>
    </source>
</evidence>
<keyword evidence="1" id="KW-0472">Membrane</keyword>
<dbReference type="AlphaFoldDB" id="A0A7V9A6A4"/>
<dbReference type="PANTHER" id="PTHR43738:SF3">
    <property type="entry name" value="ABC TRANSPORTER PERMEASE"/>
    <property type="match status" value="1"/>
</dbReference>
<keyword evidence="4" id="KW-1185">Reference proteome</keyword>
<sequence>MWFRPLAWDYAIRNLFRRPMRTLLTLGALTVVILLVFIVVGFIRGLEKNLQVSGDSDTVLIFSLGMGENMEYSSIPMRSSDLIAASIPGIRERQGKKYVSPELYLGTEVSTPSMDQPAMGLVRGVTPEVLLVRSRIQLESGTWPGPGEVLVGRMAAVKLGLDMDAITPGDEVYFEGRSWKVAGTFSATGGAFESEVWCRLDELQQSMKRQDLSLVALRLSSSGDYSEIDFFCKERLDLELQAARETEYYAGLQRDYGPIRWLAWLVVFLISGAGILAGLNTMYGAVVGRIPELAMLQTLGFVRRAILLSLIQEGLLLAASASLLATLIALTVFNGTSVRFTMGAFALRIDNVCILVGCTVGFLLGFLGSLPPAFRALRMPVVDGLKSV</sequence>
<dbReference type="Pfam" id="PF12704">
    <property type="entry name" value="MacB_PCD"/>
    <property type="match status" value="1"/>
</dbReference>
<accession>A0A7V9A6A4</accession>
<feature type="transmembrane region" description="Helical" evidence="1">
    <location>
        <begin position="345"/>
        <end position="370"/>
    </location>
</feature>
<name>A0A7V9A6A4_9BACT</name>
<gene>
    <name evidence="3" type="ORF">HOV93_13410</name>
</gene>
<dbReference type="PANTHER" id="PTHR43738">
    <property type="entry name" value="ABC TRANSPORTER, MEMBRANE PROTEIN"/>
    <property type="match status" value="1"/>
</dbReference>
<reference evidence="3 4" key="1">
    <citation type="submission" date="2020-05" db="EMBL/GenBank/DDBJ databases">
        <title>Bremerella alba sp. nov., a novel planctomycete isolated from the surface of the macroalga Fucus spiralis.</title>
        <authorList>
            <person name="Godinho O."/>
            <person name="Botelho R."/>
            <person name="Albuquerque L."/>
            <person name="Wiegand S."/>
            <person name="Da Costa M.S."/>
            <person name="Lobo-Da-Cunha A."/>
            <person name="Jogler C."/>
            <person name="Lage O.M."/>
        </authorList>
    </citation>
    <scope>NUCLEOTIDE SEQUENCE [LARGE SCALE GENOMIC DNA]</scope>
    <source>
        <strain evidence="3 4">FF15</strain>
    </source>
</reference>
<evidence type="ECO:0000313" key="4">
    <source>
        <dbReference type="Proteomes" id="UP000551616"/>
    </source>
</evidence>
<proteinExistence type="predicted"/>
<comment type="caution">
    <text evidence="3">The sequence shown here is derived from an EMBL/GenBank/DDBJ whole genome shotgun (WGS) entry which is preliminary data.</text>
</comment>
<organism evidence="3 4">
    <name type="scientific">Bremerella alba</name>
    <dbReference type="NCBI Taxonomy" id="980252"/>
    <lineage>
        <taxon>Bacteria</taxon>
        <taxon>Pseudomonadati</taxon>
        <taxon>Planctomycetota</taxon>
        <taxon>Planctomycetia</taxon>
        <taxon>Pirellulales</taxon>
        <taxon>Pirellulaceae</taxon>
        <taxon>Bremerella</taxon>
    </lineage>
</organism>
<keyword evidence="1" id="KW-1133">Transmembrane helix</keyword>
<feature type="domain" description="MacB-like periplasmic core" evidence="2">
    <location>
        <begin position="22"/>
        <end position="225"/>
    </location>
</feature>
<feature type="transmembrane region" description="Helical" evidence="1">
    <location>
        <begin position="261"/>
        <end position="286"/>
    </location>
</feature>
<evidence type="ECO:0000256" key="1">
    <source>
        <dbReference type="SAM" id="Phobius"/>
    </source>
</evidence>
<feature type="transmembrane region" description="Helical" evidence="1">
    <location>
        <begin position="306"/>
        <end position="333"/>
    </location>
</feature>
<dbReference type="Proteomes" id="UP000551616">
    <property type="component" value="Unassembled WGS sequence"/>
</dbReference>
<dbReference type="EMBL" id="JABRWO010000003">
    <property type="protein sequence ID" value="MBA2114185.1"/>
    <property type="molecule type" value="Genomic_DNA"/>
</dbReference>
<evidence type="ECO:0000259" key="2">
    <source>
        <dbReference type="Pfam" id="PF12704"/>
    </source>
</evidence>
<dbReference type="RefSeq" id="WP_235989898.1">
    <property type="nucleotide sequence ID" value="NZ_JABRWO010000003.1"/>
</dbReference>
<dbReference type="InterPro" id="IPR051125">
    <property type="entry name" value="ABC-4/HrtB_transporter"/>
</dbReference>
<protein>
    <recommendedName>
        <fullName evidence="2">MacB-like periplasmic core domain-containing protein</fullName>
    </recommendedName>
</protein>